<evidence type="ECO:0000256" key="2">
    <source>
        <dbReference type="ARBA" id="ARBA00022723"/>
    </source>
</evidence>
<keyword evidence="2 7" id="KW-0479">Metal-binding</keyword>
<protein>
    <recommendedName>
        <fullName evidence="8">Metalloendopeptidase</fullName>
        <ecNumber evidence="8">3.4.24.-</ecNumber>
    </recommendedName>
</protein>
<keyword evidence="11" id="KW-1185">Reference proteome</keyword>
<keyword evidence="3 7" id="KW-0378">Hydrolase</keyword>
<evidence type="ECO:0000256" key="9">
    <source>
        <dbReference type="SAM" id="MobiDB-lite"/>
    </source>
</evidence>
<feature type="compositionally biased region" description="Acidic residues" evidence="9">
    <location>
        <begin position="485"/>
        <end position="497"/>
    </location>
</feature>
<keyword evidence="5 7" id="KW-0482">Metalloprotease</keyword>
<dbReference type="WBParaSite" id="PTRK_0001451900.1">
    <property type="protein sequence ID" value="PTRK_0001451900.1"/>
    <property type="gene ID" value="PTRK_0001451900"/>
</dbReference>
<evidence type="ECO:0000256" key="1">
    <source>
        <dbReference type="ARBA" id="ARBA00022670"/>
    </source>
</evidence>
<feature type="binding site" evidence="7">
    <location>
        <position position="145"/>
    </location>
    <ligand>
        <name>Zn(2+)</name>
        <dbReference type="ChEBI" id="CHEBI:29105"/>
        <note>catalytic</note>
    </ligand>
</feature>
<dbReference type="InterPro" id="IPR006026">
    <property type="entry name" value="Peptidase_Metallo"/>
</dbReference>
<dbReference type="InterPro" id="IPR024079">
    <property type="entry name" value="MetalloPept_cat_dom_sf"/>
</dbReference>
<dbReference type="PANTHER" id="PTHR10127:SF780">
    <property type="entry name" value="METALLOENDOPEPTIDASE"/>
    <property type="match status" value="1"/>
</dbReference>
<evidence type="ECO:0000256" key="6">
    <source>
        <dbReference type="ARBA" id="ARBA00023157"/>
    </source>
</evidence>
<dbReference type="GO" id="GO:0008270">
    <property type="term" value="F:zinc ion binding"/>
    <property type="evidence" value="ECO:0007669"/>
    <property type="project" value="UniProtKB-UniRule"/>
</dbReference>
<evidence type="ECO:0000256" key="3">
    <source>
        <dbReference type="ARBA" id="ARBA00022801"/>
    </source>
</evidence>
<dbReference type="SUPFAM" id="SSF55486">
    <property type="entry name" value="Metalloproteases ('zincins'), catalytic domain"/>
    <property type="match status" value="1"/>
</dbReference>
<keyword evidence="4 7" id="KW-0862">Zinc</keyword>
<dbReference type="GO" id="GO:0006508">
    <property type="term" value="P:proteolysis"/>
    <property type="evidence" value="ECO:0007669"/>
    <property type="project" value="UniProtKB-KW"/>
</dbReference>
<reference evidence="12" key="1">
    <citation type="submission" date="2017-02" db="UniProtKB">
        <authorList>
            <consortium name="WormBaseParasite"/>
        </authorList>
    </citation>
    <scope>IDENTIFICATION</scope>
</reference>
<comment type="caution">
    <text evidence="7">Lacks conserved residue(s) required for the propagation of feature annotation.</text>
</comment>
<sequence>MINFSLLVLILSLIAFCVKCNEFKKIENAHNLIENEFTDLHSKHSVYKRAILRNLQKNWTSPILFYVQPGLSKYRHIISATVRSLSELTCLQFNESSTSIENNIGIVFAYNIQHCQSNLGRFSNVKNSHIFLSHACAKRSGIIMHELLHALGMKHEHTRYDRDHYVAIFDKYLINNPSVVSGIHTKDDTNIVATFNDIPYDYGSIMHYPRVAFVKFLGYEFHGKFNSIEAKNIYLYTLMLGQRERLSFSDVKTLNYYYCSDKCKDSMIQCKNGGYKNYDERLCGRCVCPKGYYGNDCSKVKPLSEKCSEVDLTAGYSYKVIGEEGNKNCNYRIKAEQNKTIHLVLFANTKQKRICASGIGLEVKYLKNKGVTGLCICGNYDDIHIVSESDEVYIEYNGLRRSDRFHAFYALAPSDQENSIICDKDSCYEKKGNYYEKVNKSYKMFEYGLVPDDYPIIGKPEYSSEEHLGSSEEDYSTNNTITPEESIEIEEENDIKE</sequence>
<dbReference type="PANTHER" id="PTHR10127">
    <property type="entry name" value="DISCOIDIN, CUB, EGF, LAMININ , AND ZINC METALLOPROTEASE DOMAIN CONTAINING"/>
    <property type="match status" value="1"/>
</dbReference>
<evidence type="ECO:0000259" key="10">
    <source>
        <dbReference type="PROSITE" id="PS51864"/>
    </source>
</evidence>
<evidence type="ECO:0000313" key="12">
    <source>
        <dbReference type="WBParaSite" id="PTRK_0001451900.1"/>
    </source>
</evidence>
<keyword evidence="8" id="KW-0732">Signal</keyword>
<dbReference type="PROSITE" id="PS51864">
    <property type="entry name" value="ASTACIN"/>
    <property type="match status" value="1"/>
</dbReference>
<dbReference type="GO" id="GO:0004222">
    <property type="term" value="F:metalloendopeptidase activity"/>
    <property type="evidence" value="ECO:0007669"/>
    <property type="project" value="UniProtKB-UniRule"/>
</dbReference>
<feature type="binding site" evidence="7">
    <location>
        <position position="155"/>
    </location>
    <ligand>
        <name>Zn(2+)</name>
        <dbReference type="ChEBI" id="CHEBI:29105"/>
        <note>catalytic</note>
    </ligand>
</feature>
<evidence type="ECO:0000256" key="5">
    <source>
        <dbReference type="ARBA" id="ARBA00023049"/>
    </source>
</evidence>
<keyword evidence="1 7" id="KW-0645">Protease</keyword>
<evidence type="ECO:0000256" key="8">
    <source>
        <dbReference type="RuleBase" id="RU361183"/>
    </source>
</evidence>
<dbReference type="InterPro" id="IPR001506">
    <property type="entry name" value="Peptidase_M12A"/>
</dbReference>
<feature type="signal peptide" evidence="8">
    <location>
        <begin position="1"/>
        <end position="20"/>
    </location>
</feature>
<feature type="chain" id="PRO_5005733308" description="Metalloendopeptidase" evidence="8">
    <location>
        <begin position="21"/>
        <end position="497"/>
    </location>
</feature>
<organism evidence="11 12">
    <name type="scientific">Parastrongyloides trichosuri</name>
    <name type="common">Possum-specific nematode worm</name>
    <dbReference type="NCBI Taxonomy" id="131310"/>
    <lineage>
        <taxon>Eukaryota</taxon>
        <taxon>Metazoa</taxon>
        <taxon>Ecdysozoa</taxon>
        <taxon>Nematoda</taxon>
        <taxon>Chromadorea</taxon>
        <taxon>Rhabditida</taxon>
        <taxon>Tylenchina</taxon>
        <taxon>Panagrolaimomorpha</taxon>
        <taxon>Strongyloidoidea</taxon>
        <taxon>Strongyloididae</taxon>
        <taxon>Parastrongyloides</taxon>
    </lineage>
</organism>
<feature type="active site" evidence="7">
    <location>
        <position position="146"/>
    </location>
</feature>
<name>A0A0N4ZZS9_PARTI</name>
<evidence type="ECO:0000313" key="11">
    <source>
        <dbReference type="Proteomes" id="UP000038045"/>
    </source>
</evidence>
<dbReference type="EC" id="3.4.24.-" evidence="8"/>
<feature type="region of interest" description="Disordered" evidence="9">
    <location>
        <begin position="460"/>
        <end position="497"/>
    </location>
</feature>
<comment type="cofactor">
    <cofactor evidence="7 8">
        <name>Zn(2+)</name>
        <dbReference type="ChEBI" id="CHEBI:29105"/>
    </cofactor>
    <text evidence="7 8">Binds 1 zinc ion per subunit.</text>
</comment>
<evidence type="ECO:0000256" key="4">
    <source>
        <dbReference type="ARBA" id="ARBA00022833"/>
    </source>
</evidence>
<evidence type="ECO:0000256" key="7">
    <source>
        <dbReference type="PROSITE-ProRule" id="PRU01211"/>
    </source>
</evidence>
<feature type="domain" description="Peptidase M12A" evidence="10">
    <location>
        <begin position="49"/>
        <end position="260"/>
    </location>
</feature>
<feature type="binding site" evidence="7">
    <location>
        <position position="149"/>
    </location>
    <ligand>
        <name>Zn(2+)</name>
        <dbReference type="ChEBI" id="CHEBI:29105"/>
        <note>catalytic</note>
    </ligand>
</feature>
<dbReference type="AlphaFoldDB" id="A0A0N4ZZS9"/>
<dbReference type="Proteomes" id="UP000038045">
    <property type="component" value="Unplaced"/>
</dbReference>
<proteinExistence type="predicted"/>
<dbReference type="PRINTS" id="PR00480">
    <property type="entry name" value="ASTACIN"/>
</dbReference>
<dbReference type="SMART" id="SM00235">
    <property type="entry name" value="ZnMc"/>
    <property type="match status" value="1"/>
</dbReference>
<dbReference type="STRING" id="131310.A0A0N4ZZS9"/>
<dbReference type="Pfam" id="PF01400">
    <property type="entry name" value="Astacin"/>
    <property type="match status" value="1"/>
</dbReference>
<dbReference type="Gene3D" id="3.40.390.10">
    <property type="entry name" value="Collagenase (Catalytic Domain)"/>
    <property type="match status" value="1"/>
</dbReference>
<accession>A0A0N4ZZS9</accession>
<keyword evidence="6" id="KW-1015">Disulfide bond</keyword>